<feature type="compositionally biased region" description="Basic and acidic residues" evidence="1">
    <location>
        <begin position="88"/>
        <end position="110"/>
    </location>
</feature>
<name>A0ABV6TF81_9ACTN</name>
<evidence type="ECO:0000313" key="2">
    <source>
        <dbReference type="EMBL" id="MFC0843814.1"/>
    </source>
</evidence>
<dbReference type="Gene3D" id="1.10.10.60">
    <property type="entry name" value="Homeodomain-like"/>
    <property type="match status" value="1"/>
</dbReference>
<proteinExistence type="predicted"/>
<sequence length="110" mass="12005">MVVKHYPAEFKKDAVELFQSCPEAAIKQVAADLGINPETLRNWIRAAGAGRPRDGARPPRRDASQRSRVPGRPTGPAQDGHVPPAPGVKEEDPQAGRRGKDEEIRYSSGR</sequence>
<dbReference type="RefSeq" id="WP_394317572.1">
    <property type="nucleotide sequence ID" value="NZ_JBHMQV010000009.1"/>
</dbReference>
<evidence type="ECO:0000256" key="1">
    <source>
        <dbReference type="SAM" id="MobiDB-lite"/>
    </source>
</evidence>
<feature type="region of interest" description="Disordered" evidence="1">
    <location>
        <begin position="47"/>
        <end position="110"/>
    </location>
</feature>
<dbReference type="InterPro" id="IPR002514">
    <property type="entry name" value="Transposase_8"/>
</dbReference>
<dbReference type="Pfam" id="PF01527">
    <property type="entry name" value="HTH_Tnp_1"/>
    <property type="match status" value="1"/>
</dbReference>
<dbReference type="EMBL" id="JBHMQV010000009">
    <property type="protein sequence ID" value="MFC0843814.1"/>
    <property type="molecule type" value="Genomic_DNA"/>
</dbReference>
<protein>
    <submittedName>
        <fullName evidence="2">Transposase</fullName>
    </submittedName>
</protein>
<reference evidence="2 3" key="1">
    <citation type="submission" date="2024-09" db="EMBL/GenBank/DDBJ databases">
        <authorList>
            <person name="Sun Q."/>
            <person name="Mori K."/>
        </authorList>
    </citation>
    <scope>NUCLEOTIDE SEQUENCE [LARGE SCALE GENOMIC DNA]</scope>
    <source>
        <strain evidence="2 3">JCM 4557</strain>
    </source>
</reference>
<evidence type="ECO:0000313" key="3">
    <source>
        <dbReference type="Proteomes" id="UP001589887"/>
    </source>
</evidence>
<accession>A0ABV6TF81</accession>
<keyword evidence="3" id="KW-1185">Reference proteome</keyword>
<comment type="caution">
    <text evidence="2">The sequence shown here is derived from an EMBL/GenBank/DDBJ whole genome shotgun (WGS) entry which is preliminary data.</text>
</comment>
<dbReference type="Proteomes" id="UP001589887">
    <property type="component" value="Unassembled WGS sequence"/>
</dbReference>
<organism evidence="2 3">
    <name type="scientific">Streptomyces noboritoensis</name>
    <dbReference type="NCBI Taxonomy" id="67337"/>
    <lineage>
        <taxon>Bacteria</taxon>
        <taxon>Bacillati</taxon>
        <taxon>Actinomycetota</taxon>
        <taxon>Actinomycetes</taxon>
        <taxon>Kitasatosporales</taxon>
        <taxon>Streptomycetaceae</taxon>
        <taxon>Streptomyces</taxon>
    </lineage>
</organism>
<feature type="compositionally biased region" description="Basic and acidic residues" evidence="1">
    <location>
        <begin position="51"/>
        <end position="65"/>
    </location>
</feature>
<gene>
    <name evidence="2" type="ORF">ACFH04_08810</name>
</gene>
<dbReference type="SUPFAM" id="SSF46689">
    <property type="entry name" value="Homeodomain-like"/>
    <property type="match status" value="1"/>
</dbReference>
<dbReference type="InterPro" id="IPR009057">
    <property type="entry name" value="Homeodomain-like_sf"/>
</dbReference>